<organism evidence="1 2">
    <name type="scientific">Trichinella patagoniensis</name>
    <dbReference type="NCBI Taxonomy" id="990121"/>
    <lineage>
        <taxon>Eukaryota</taxon>
        <taxon>Metazoa</taxon>
        <taxon>Ecdysozoa</taxon>
        <taxon>Nematoda</taxon>
        <taxon>Enoplea</taxon>
        <taxon>Dorylaimia</taxon>
        <taxon>Trichinellida</taxon>
        <taxon>Trichinellidae</taxon>
        <taxon>Trichinella</taxon>
    </lineage>
</organism>
<feature type="non-terminal residue" evidence="1">
    <location>
        <position position="48"/>
    </location>
</feature>
<dbReference type="AlphaFoldDB" id="A0A0V0ZBQ6"/>
<protein>
    <submittedName>
        <fullName evidence="1">Uncharacterized protein</fullName>
    </submittedName>
</protein>
<evidence type="ECO:0000313" key="1">
    <source>
        <dbReference type="EMBL" id="KRY09854.1"/>
    </source>
</evidence>
<name>A0A0V0ZBQ6_9BILA</name>
<gene>
    <name evidence="1" type="ORF">T12_3846</name>
</gene>
<proteinExistence type="predicted"/>
<reference evidence="1 2" key="1">
    <citation type="submission" date="2015-01" db="EMBL/GenBank/DDBJ databases">
        <title>Evolution of Trichinella species and genotypes.</title>
        <authorList>
            <person name="Korhonen P.K."/>
            <person name="Edoardo P."/>
            <person name="Giuseppe L.R."/>
            <person name="Gasser R.B."/>
        </authorList>
    </citation>
    <scope>NUCLEOTIDE SEQUENCE [LARGE SCALE GENOMIC DNA]</scope>
    <source>
        <strain evidence="1">ISS2496</strain>
    </source>
</reference>
<comment type="caution">
    <text evidence="1">The sequence shown here is derived from an EMBL/GenBank/DDBJ whole genome shotgun (WGS) entry which is preliminary data.</text>
</comment>
<sequence length="48" mass="5633">LASEHYKIVTDQYFRSLSHHQANAIFRSVPRLAFTACLNSRIKDQDRQ</sequence>
<evidence type="ECO:0000313" key="2">
    <source>
        <dbReference type="Proteomes" id="UP000054783"/>
    </source>
</evidence>
<feature type="non-terminal residue" evidence="1">
    <location>
        <position position="1"/>
    </location>
</feature>
<keyword evidence="2" id="KW-1185">Reference proteome</keyword>
<dbReference type="EMBL" id="JYDQ01000254">
    <property type="protein sequence ID" value="KRY09854.1"/>
    <property type="molecule type" value="Genomic_DNA"/>
</dbReference>
<dbReference type="Proteomes" id="UP000054783">
    <property type="component" value="Unassembled WGS sequence"/>
</dbReference>
<accession>A0A0V0ZBQ6</accession>